<protein>
    <submittedName>
        <fullName evidence="3">DUF4261 domain-containing protein</fullName>
    </submittedName>
</protein>
<name>A0ABW4ZE08_9BACT</name>
<comment type="caution">
    <text evidence="3">The sequence shown here is derived from an EMBL/GenBank/DDBJ whole genome shotgun (WGS) entry which is preliminary data.</text>
</comment>
<evidence type="ECO:0000259" key="2">
    <source>
        <dbReference type="Pfam" id="PF14080"/>
    </source>
</evidence>
<dbReference type="Proteomes" id="UP001597389">
    <property type="component" value="Unassembled WGS sequence"/>
</dbReference>
<feature type="chain" id="PRO_5046087267" evidence="1">
    <location>
        <begin position="23"/>
        <end position="292"/>
    </location>
</feature>
<reference evidence="4" key="1">
    <citation type="journal article" date="2019" name="Int. J. Syst. Evol. Microbiol.">
        <title>The Global Catalogue of Microorganisms (GCM) 10K type strain sequencing project: providing services to taxonomists for standard genome sequencing and annotation.</title>
        <authorList>
            <consortium name="The Broad Institute Genomics Platform"/>
            <consortium name="The Broad Institute Genome Sequencing Center for Infectious Disease"/>
            <person name="Wu L."/>
            <person name="Ma J."/>
        </authorList>
    </citation>
    <scope>NUCLEOTIDE SEQUENCE [LARGE SCALE GENOMIC DNA]</scope>
    <source>
        <strain evidence="4">CCUG 57942</strain>
    </source>
</reference>
<keyword evidence="4" id="KW-1185">Reference proteome</keyword>
<gene>
    <name evidence="3" type="ORF">ACFSW8_14445</name>
</gene>
<keyword evidence="1" id="KW-0732">Signal</keyword>
<dbReference type="RefSeq" id="WP_377178594.1">
    <property type="nucleotide sequence ID" value="NZ_JBHUJB010000072.1"/>
</dbReference>
<proteinExistence type="predicted"/>
<organism evidence="3 4">
    <name type="scientific">Rubritalea tangerina</name>
    <dbReference type="NCBI Taxonomy" id="430798"/>
    <lineage>
        <taxon>Bacteria</taxon>
        <taxon>Pseudomonadati</taxon>
        <taxon>Verrucomicrobiota</taxon>
        <taxon>Verrucomicrobiia</taxon>
        <taxon>Verrucomicrobiales</taxon>
        <taxon>Rubritaleaceae</taxon>
        <taxon>Rubritalea</taxon>
    </lineage>
</organism>
<sequence length="292" mass="32768">MRTLGILLLLILPLLNAQTTPADIPTKGLVPLRKAPEVQFAFLCINQTTPATTEALKASLVKWFQLKSPKDIHEFKFNQDSLAFSWRIGRSRFVATLETIPIPKDDIRYASNNSLHWPDAEKSMIAHKANYTISCNSIHRIPWHATLDLTKALAAFTETHDTAGLYWGDASIVHSPTSLTKQAQYQHDSDAKVPTQLWVGLLFESDTKGGWNIFTDGMTPLGHRDIEIHSSQLQRTQLFSFLNQLKHDVITRKVSLANDLLIEDPKGNEWKVTKGKSVIGKNAPVWVLVPTN</sequence>
<feature type="signal peptide" evidence="1">
    <location>
        <begin position="1"/>
        <end position="22"/>
    </location>
</feature>
<dbReference type="Pfam" id="PF14080">
    <property type="entry name" value="DUF4261"/>
    <property type="match status" value="1"/>
</dbReference>
<evidence type="ECO:0000313" key="3">
    <source>
        <dbReference type="EMBL" id="MFD2160101.1"/>
    </source>
</evidence>
<dbReference type="EMBL" id="JBHUJB010000072">
    <property type="protein sequence ID" value="MFD2160101.1"/>
    <property type="molecule type" value="Genomic_DNA"/>
</dbReference>
<dbReference type="InterPro" id="IPR025357">
    <property type="entry name" value="DUF4261"/>
</dbReference>
<accession>A0ABW4ZE08</accession>
<evidence type="ECO:0000256" key="1">
    <source>
        <dbReference type="SAM" id="SignalP"/>
    </source>
</evidence>
<evidence type="ECO:0000313" key="4">
    <source>
        <dbReference type="Proteomes" id="UP001597389"/>
    </source>
</evidence>
<feature type="domain" description="DUF4261" evidence="2">
    <location>
        <begin position="215"/>
        <end position="288"/>
    </location>
</feature>